<dbReference type="InterPro" id="IPR001128">
    <property type="entry name" value="Cyt_P450"/>
</dbReference>
<dbReference type="InterPro" id="IPR002397">
    <property type="entry name" value="Cyt_P450_B"/>
</dbReference>
<dbReference type="Pfam" id="PF00067">
    <property type="entry name" value="p450"/>
    <property type="match status" value="1"/>
</dbReference>
<dbReference type="PRINTS" id="PR00359">
    <property type="entry name" value="BP450"/>
</dbReference>
<dbReference type="InterPro" id="IPR036396">
    <property type="entry name" value="Cyt_P450_sf"/>
</dbReference>
<dbReference type="RefSeq" id="WP_344602439.1">
    <property type="nucleotide sequence ID" value="NZ_BAAAHE010000008.1"/>
</dbReference>
<comment type="caution">
    <text evidence="2">The sequence shown here is derived from an EMBL/GenBank/DDBJ whole genome shotgun (WGS) entry which is preliminary data.</text>
</comment>
<dbReference type="Proteomes" id="UP001500957">
    <property type="component" value="Unassembled WGS sequence"/>
</dbReference>
<sequence>MTTTLRPYDPLDISSLAFWGKTPAEREPAFDELRRERPLSWHRPVETELIPDEDDPGFWALVTHADVTAVSRDAETWGSGMEFGGVMMENVPEDIIEMAHSILSMDDPRHGRLRMIISSVFTPRRVKLIEDQIAAQAAAIVDDLGPSGEVNFVSAVSARLPMWTISEMIGVPPEDRQTFTDAANAMVAWNDEEYLAGRDGLQLLFDSLMTLHGGAYRMAEERAENPRDDLITALVQAEVDGQKLTPEEIAAFFVLLSVAGNDTTRQTTTHGLLALHRHPEQCEYLMADFEGRIDRAIDEFLRWGTPVLTFKRTARKDTEIRGRHIAAGEKAVLFYQSANRDEAVFADPYRFDLTRDPNPHVAFGGGGPHFCLGASLARVQLRAIFHQVLHRLPNLEVIGEPVFLRGNFIHGIKRLPVRY</sequence>
<evidence type="ECO:0000313" key="3">
    <source>
        <dbReference type="Proteomes" id="UP001500957"/>
    </source>
</evidence>
<proteinExistence type="inferred from homology"/>
<protein>
    <submittedName>
        <fullName evidence="2">Cytochrome P450</fullName>
    </submittedName>
</protein>
<dbReference type="EMBL" id="BAAAHE010000008">
    <property type="protein sequence ID" value="GAA0610660.1"/>
    <property type="molecule type" value="Genomic_DNA"/>
</dbReference>
<evidence type="ECO:0000313" key="2">
    <source>
        <dbReference type="EMBL" id="GAA0610660.1"/>
    </source>
</evidence>
<keyword evidence="3" id="KW-1185">Reference proteome</keyword>
<evidence type="ECO:0000256" key="1">
    <source>
        <dbReference type="ARBA" id="ARBA00010617"/>
    </source>
</evidence>
<dbReference type="PANTHER" id="PTHR46696:SF4">
    <property type="entry name" value="BIOTIN BIOSYNTHESIS CYTOCHROME P450"/>
    <property type="match status" value="1"/>
</dbReference>
<dbReference type="Gene3D" id="1.10.630.10">
    <property type="entry name" value="Cytochrome P450"/>
    <property type="match status" value="1"/>
</dbReference>
<dbReference type="CDD" id="cd11033">
    <property type="entry name" value="CYP142-like"/>
    <property type="match status" value="1"/>
</dbReference>
<gene>
    <name evidence="2" type="ORF">GCM10009547_10880</name>
</gene>
<comment type="similarity">
    <text evidence="1">Belongs to the cytochrome P450 family.</text>
</comment>
<dbReference type="SUPFAM" id="SSF48264">
    <property type="entry name" value="Cytochrome P450"/>
    <property type="match status" value="1"/>
</dbReference>
<name>A0ABN1GFV7_9ACTN</name>
<organism evidence="2 3">
    <name type="scientific">Sporichthya brevicatena</name>
    <dbReference type="NCBI Taxonomy" id="171442"/>
    <lineage>
        <taxon>Bacteria</taxon>
        <taxon>Bacillati</taxon>
        <taxon>Actinomycetota</taxon>
        <taxon>Actinomycetes</taxon>
        <taxon>Sporichthyales</taxon>
        <taxon>Sporichthyaceae</taxon>
        <taxon>Sporichthya</taxon>
    </lineage>
</organism>
<reference evidence="2 3" key="1">
    <citation type="journal article" date="2019" name="Int. J. Syst. Evol. Microbiol.">
        <title>The Global Catalogue of Microorganisms (GCM) 10K type strain sequencing project: providing services to taxonomists for standard genome sequencing and annotation.</title>
        <authorList>
            <consortium name="The Broad Institute Genomics Platform"/>
            <consortium name="The Broad Institute Genome Sequencing Center for Infectious Disease"/>
            <person name="Wu L."/>
            <person name="Ma J."/>
        </authorList>
    </citation>
    <scope>NUCLEOTIDE SEQUENCE [LARGE SCALE GENOMIC DNA]</scope>
    <source>
        <strain evidence="2 3">JCM 10671</strain>
    </source>
</reference>
<dbReference type="PANTHER" id="PTHR46696">
    <property type="entry name" value="P450, PUTATIVE (EUROFUNG)-RELATED"/>
    <property type="match status" value="1"/>
</dbReference>
<accession>A0ABN1GFV7</accession>